<protein>
    <submittedName>
        <fullName evidence="1">DUF1365 domain-containing protein</fullName>
    </submittedName>
</protein>
<accession>A0ABY5E2Y5</accession>
<evidence type="ECO:0000313" key="1">
    <source>
        <dbReference type="EMBL" id="UTJ05120.1"/>
    </source>
</evidence>
<gene>
    <name evidence="1" type="ORF">NJU99_07510</name>
</gene>
<dbReference type="InterPro" id="IPR010775">
    <property type="entry name" value="DUF1365"/>
</dbReference>
<organism evidence="1 2">
    <name type="scientific">Arcobacter roscoffensis</name>
    <dbReference type="NCBI Taxonomy" id="2961520"/>
    <lineage>
        <taxon>Bacteria</taxon>
        <taxon>Pseudomonadati</taxon>
        <taxon>Campylobacterota</taxon>
        <taxon>Epsilonproteobacteria</taxon>
        <taxon>Campylobacterales</taxon>
        <taxon>Arcobacteraceae</taxon>
        <taxon>Arcobacter</taxon>
    </lineage>
</organism>
<keyword evidence="2" id="KW-1185">Reference proteome</keyword>
<evidence type="ECO:0000313" key="2">
    <source>
        <dbReference type="Proteomes" id="UP001060012"/>
    </source>
</evidence>
<dbReference type="PANTHER" id="PTHR33973">
    <property type="entry name" value="OS07G0153300 PROTEIN"/>
    <property type="match status" value="1"/>
</dbReference>
<dbReference type="RefSeq" id="WP_254575301.1">
    <property type="nucleotide sequence ID" value="NZ_CP100595.1"/>
</dbReference>
<dbReference type="PANTHER" id="PTHR33973:SF4">
    <property type="entry name" value="OS07G0153300 PROTEIN"/>
    <property type="match status" value="1"/>
</dbReference>
<dbReference type="Proteomes" id="UP001060012">
    <property type="component" value="Chromosome"/>
</dbReference>
<proteinExistence type="predicted"/>
<dbReference type="EMBL" id="CP100595">
    <property type="protein sequence ID" value="UTJ05120.1"/>
    <property type="molecule type" value="Genomic_DNA"/>
</dbReference>
<name>A0ABY5E2Y5_9BACT</name>
<sequence length="248" mass="29795">MSAHQFYDGVIYHKRFLPKAHDFKYKFFMLDIDTNSLEELKTKLFSYNKLNLFSFKSKDHFGKQENFLENVDELLEKFDIQKPHKLRFITLPRILNFVFNPISLLLIFNKNEELDYILAEVHNYNGGRVIYPVKLTHRGHNLYRGEIPKDMYVSPFFKRDGDYSFLFRYDKSNVALKIDLFEEKKKMLTASFSGTPLEFTNKNIIKLFLKHTFLTFFVVTRTLWQSLKLYKKGLKFNSIEDIDTKRRY</sequence>
<reference evidence="1" key="1">
    <citation type="submission" date="2022-07" db="EMBL/GenBank/DDBJ databases">
        <title>Arcobacter roscoffensis sp. nov., a marine bacterium isolated from coastal seawater collected from Roscoff, France.</title>
        <authorList>
            <person name="Pascual J."/>
            <person name="Lepeaux C."/>
            <person name="Methner A."/>
            <person name="Overmann J."/>
        </authorList>
    </citation>
    <scope>NUCLEOTIDE SEQUENCE</scope>
    <source>
        <strain evidence="1">ARW1-2F2</strain>
    </source>
</reference>
<dbReference type="Pfam" id="PF07103">
    <property type="entry name" value="DUF1365"/>
    <property type="match status" value="1"/>
</dbReference>